<organism evidence="3 4">
    <name type="scientific">Haloarcula sebkhae</name>
    <dbReference type="NCBI Taxonomy" id="932660"/>
    <lineage>
        <taxon>Archaea</taxon>
        <taxon>Methanobacteriati</taxon>
        <taxon>Methanobacteriota</taxon>
        <taxon>Stenosarchaea group</taxon>
        <taxon>Halobacteria</taxon>
        <taxon>Halobacteriales</taxon>
        <taxon>Haloarculaceae</taxon>
        <taxon>Haloarcula</taxon>
    </lineage>
</organism>
<accession>A0A830EKV4</accession>
<feature type="transmembrane region" description="Helical" evidence="1">
    <location>
        <begin position="67"/>
        <end position="88"/>
    </location>
</feature>
<reference evidence="3" key="2">
    <citation type="submission" date="2020-09" db="EMBL/GenBank/DDBJ databases">
        <authorList>
            <person name="Sun Q."/>
            <person name="Ohkuma M."/>
        </authorList>
    </citation>
    <scope>NUCLEOTIDE SEQUENCE</scope>
    <source>
        <strain evidence="3">JCM 19018</strain>
    </source>
</reference>
<reference evidence="3" key="1">
    <citation type="journal article" date="2014" name="Int. J. Syst. Evol. Microbiol.">
        <title>Complete genome sequence of Corynebacterium casei LMG S-19264T (=DSM 44701T), isolated from a smear-ripened cheese.</title>
        <authorList>
            <consortium name="US DOE Joint Genome Institute (JGI-PGF)"/>
            <person name="Walter F."/>
            <person name="Albersmeier A."/>
            <person name="Kalinowski J."/>
            <person name="Ruckert C."/>
        </authorList>
    </citation>
    <scope>NUCLEOTIDE SEQUENCE</scope>
    <source>
        <strain evidence="3">JCM 19018</strain>
    </source>
</reference>
<dbReference type="InterPro" id="IPR043717">
    <property type="entry name" value="DUF5658"/>
</dbReference>
<keyword evidence="1" id="KW-1133">Transmembrane helix</keyword>
<gene>
    <name evidence="3" type="ORF">GCM10009067_20340</name>
</gene>
<name>A0A830EKV4_9EURY</name>
<comment type="caution">
    <text evidence="3">The sequence shown here is derived from an EMBL/GenBank/DDBJ whole genome shotgun (WGS) entry which is preliminary data.</text>
</comment>
<dbReference type="EMBL" id="BMPD01000003">
    <property type="protein sequence ID" value="GGK67950.1"/>
    <property type="molecule type" value="Genomic_DNA"/>
</dbReference>
<feature type="transmembrane region" description="Helical" evidence="1">
    <location>
        <begin position="94"/>
        <end position="120"/>
    </location>
</feature>
<proteinExistence type="predicted"/>
<dbReference type="Proteomes" id="UP000614221">
    <property type="component" value="Unassembled WGS sequence"/>
</dbReference>
<sequence>MWNGSGGMNWRQHARIAGPSNTAVALWAVAVAFFGVGDLVTTLVGYSITGVTELSPVVKLLLERHALLVLTGLKAVVFAGFFAIWKYVSWPYSIGVPLGLALLGVAVTAWNTGIILTAVLA</sequence>
<evidence type="ECO:0000259" key="2">
    <source>
        <dbReference type="Pfam" id="PF18902"/>
    </source>
</evidence>
<evidence type="ECO:0000256" key="1">
    <source>
        <dbReference type="SAM" id="Phobius"/>
    </source>
</evidence>
<keyword evidence="1" id="KW-0472">Membrane</keyword>
<evidence type="ECO:0000313" key="4">
    <source>
        <dbReference type="Proteomes" id="UP000614221"/>
    </source>
</evidence>
<feature type="domain" description="DUF5658" evidence="2">
    <location>
        <begin position="29"/>
        <end position="116"/>
    </location>
</feature>
<keyword evidence="1" id="KW-0812">Transmembrane</keyword>
<feature type="transmembrane region" description="Helical" evidence="1">
    <location>
        <begin position="24"/>
        <end position="46"/>
    </location>
</feature>
<evidence type="ECO:0000313" key="3">
    <source>
        <dbReference type="EMBL" id="GGK67950.1"/>
    </source>
</evidence>
<dbReference type="AlphaFoldDB" id="A0A830EKV4"/>
<protein>
    <recommendedName>
        <fullName evidence="2">DUF5658 domain-containing protein</fullName>
    </recommendedName>
</protein>
<dbReference type="Pfam" id="PF18902">
    <property type="entry name" value="DUF5658"/>
    <property type="match status" value="1"/>
</dbReference>